<reference evidence="1" key="2">
    <citation type="journal article" date="2021" name="PeerJ">
        <title>Extensive microbial diversity within the chicken gut microbiome revealed by metagenomics and culture.</title>
        <authorList>
            <person name="Gilroy R."/>
            <person name="Ravi A."/>
            <person name="Getino M."/>
            <person name="Pursley I."/>
            <person name="Horton D.L."/>
            <person name="Alikhan N.F."/>
            <person name="Baker D."/>
            <person name="Gharbi K."/>
            <person name="Hall N."/>
            <person name="Watson M."/>
            <person name="Adriaenssens E.M."/>
            <person name="Foster-Nyarko E."/>
            <person name="Jarju S."/>
            <person name="Secka A."/>
            <person name="Antonio M."/>
            <person name="Oren A."/>
            <person name="Chaudhuri R.R."/>
            <person name="La Ragione R."/>
            <person name="Hildebrand F."/>
            <person name="Pallen M.J."/>
        </authorList>
    </citation>
    <scope>NUCLEOTIDE SEQUENCE</scope>
    <source>
        <strain evidence="1">ChiW16-3235</strain>
    </source>
</reference>
<sequence>MSGFKEYIKEFGFGFYFIDDFMVKVLNKLKLPKNLRVKYANFKHKKVRKYLLKNYGYLLNEQAGARLPSPCEGRKTAYVFWWQGEENAPEVVKTCIDSLRRNSGAEVVVLSQDNYKDYVDLPDYIIDKMQSGKMGLAAFSDIVRFNLLHRHGGVWIDSTCLVVGKFPDEVFSYSFYSINSPATRAEQFRWTSFFLTSRRGDPVCGRMIEFYNEYWRDHDCSITYLLTDCWLNILYENVPEVREEIDAYPLSDVDFDALAEIIGEAYDESTFKAAAGRCFFHKLTYKLPYREENEGKLTVWGFIKNNKV</sequence>
<proteinExistence type="predicted"/>
<name>A0A9D1E5N0_9FIRM</name>
<evidence type="ECO:0000313" key="2">
    <source>
        <dbReference type="Proteomes" id="UP000823913"/>
    </source>
</evidence>
<dbReference type="InterPro" id="IPR008441">
    <property type="entry name" value="AfumC-like_glycosyl_Trfase"/>
</dbReference>
<dbReference type="Gene3D" id="3.90.550.20">
    <property type="match status" value="1"/>
</dbReference>
<dbReference type="AlphaFoldDB" id="A0A9D1E5N0"/>
<dbReference type="Proteomes" id="UP000823913">
    <property type="component" value="Unassembled WGS sequence"/>
</dbReference>
<accession>A0A9D1E5N0</accession>
<dbReference type="GO" id="GO:0016757">
    <property type="term" value="F:glycosyltransferase activity"/>
    <property type="evidence" value="ECO:0007669"/>
    <property type="project" value="InterPro"/>
</dbReference>
<dbReference type="Pfam" id="PF05704">
    <property type="entry name" value="Caps_synth"/>
    <property type="match status" value="1"/>
</dbReference>
<dbReference type="EMBL" id="DVHK01000027">
    <property type="protein sequence ID" value="HIR66646.1"/>
    <property type="molecule type" value="Genomic_DNA"/>
</dbReference>
<dbReference type="InterPro" id="IPR029044">
    <property type="entry name" value="Nucleotide-diphossugar_trans"/>
</dbReference>
<reference evidence="1" key="1">
    <citation type="submission" date="2020-10" db="EMBL/GenBank/DDBJ databases">
        <authorList>
            <person name="Gilroy R."/>
        </authorList>
    </citation>
    <scope>NUCLEOTIDE SEQUENCE</scope>
    <source>
        <strain evidence="1">ChiW16-3235</strain>
    </source>
</reference>
<dbReference type="SUPFAM" id="SSF53448">
    <property type="entry name" value="Nucleotide-diphospho-sugar transferases"/>
    <property type="match status" value="1"/>
</dbReference>
<gene>
    <name evidence="1" type="ORF">IAB94_01210</name>
</gene>
<organism evidence="1 2">
    <name type="scientific">Candidatus Coproplasma avicola</name>
    <dbReference type="NCBI Taxonomy" id="2840744"/>
    <lineage>
        <taxon>Bacteria</taxon>
        <taxon>Bacillati</taxon>
        <taxon>Bacillota</taxon>
        <taxon>Clostridia</taxon>
        <taxon>Eubacteriales</taxon>
        <taxon>Candidatus Coproplasma</taxon>
    </lineage>
</organism>
<protein>
    <submittedName>
        <fullName evidence="1">Capsular polysaccharide synthesis protein</fullName>
    </submittedName>
</protein>
<evidence type="ECO:0000313" key="1">
    <source>
        <dbReference type="EMBL" id="HIR66646.1"/>
    </source>
</evidence>
<comment type="caution">
    <text evidence="1">The sequence shown here is derived from an EMBL/GenBank/DDBJ whole genome shotgun (WGS) entry which is preliminary data.</text>
</comment>